<dbReference type="Pfam" id="PF08279">
    <property type="entry name" value="HTH_11"/>
    <property type="match status" value="1"/>
</dbReference>
<dbReference type="InterPro" id="IPR036390">
    <property type="entry name" value="WH_DNA-bd_sf"/>
</dbReference>
<dbReference type="PROSITE" id="PS51000">
    <property type="entry name" value="HTH_DEOR_2"/>
    <property type="match status" value="1"/>
</dbReference>
<dbReference type="InterPro" id="IPR028349">
    <property type="entry name" value="PafC-like"/>
</dbReference>
<evidence type="ECO:0000256" key="2">
    <source>
        <dbReference type="ARBA" id="ARBA00023163"/>
    </source>
</evidence>
<dbReference type="PIRSF" id="PIRSF016838">
    <property type="entry name" value="PafC"/>
    <property type="match status" value="1"/>
</dbReference>
<protein>
    <submittedName>
        <fullName evidence="4">YafY family transcriptional regulator</fullName>
    </submittedName>
</protein>
<dbReference type="PANTHER" id="PTHR34580:SF3">
    <property type="entry name" value="PROTEIN PAFB"/>
    <property type="match status" value="1"/>
</dbReference>
<proteinExistence type="predicted"/>
<dbReference type="Pfam" id="PF25583">
    <property type="entry name" value="WCX"/>
    <property type="match status" value="1"/>
</dbReference>
<reference evidence="4 5" key="1">
    <citation type="submission" date="2022-08" db="EMBL/GenBank/DDBJ databases">
        <title>Reclassification of Massilia species as members of the genera Telluria, Duganella, Pseudoduganella, Mokoshia gen. nov. and Zemynaea gen. nov. using orthogonal and non-orthogonal genome-based approaches.</title>
        <authorList>
            <person name="Bowman J.P."/>
        </authorList>
    </citation>
    <scope>NUCLEOTIDE SEQUENCE [LARGE SCALE GENOMIC DNA]</scope>
    <source>
        <strain evidence="4 5">JCM 31606</strain>
    </source>
</reference>
<feature type="domain" description="HTH deoR-type" evidence="3">
    <location>
        <begin position="4"/>
        <end position="63"/>
    </location>
</feature>
<keyword evidence="1" id="KW-0805">Transcription regulation</keyword>
<dbReference type="Gene3D" id="1.10.10.10">
    <property type="entry name" value="Winged helix-like DNA-binding domain superfamily/Winged helix DNA-binding domain"/>
    <property type="match status" value="1"/>
</dbReference>
<dbReference type="Pfam" id="PF13280">
    <property type="entry name" value="WYL"/>
    <property type="match status" value="1"/>
</dbReference>
<dbReference type="PANTHER" id="PTHR34580">
    <property type="match status" value="1"/>
</dbReference>
<dbReference type="InterPro" id="IPR057727">
    <property type="entry name" value="WCX_dom"/>
</dbReference>
<dbReference type="Proteomes" id="UP001204621">
    <property type="component" value="Unassembled WGS sequence"/>
</dbReference>
<evidence type="ECO:0000313" key="5">
    <source>
        <dbReference type="Proteomes" id="UP001204621"/>
    </source>
</evidence>
<dbReference type="InterPro" id="IPR051534">
    <property type="entry name" value="CBASS_pafABC_assoc_protein"/>
</dbReference>
<sequence>MHQPTTRLLAVLELLQAQPRISGAELASRLGVELRTVRRYIATLEGMGIPVTAERGRFGGYALMPGFKLPPMMFTNDEALALSVGLVAARGLGLGQAAPAAASAQAKLERMMPDALTRRVRAIGQTVQLDLSRPGGAADHEVLGVLSGCAQAWRRARLRYRTPAGEETTREFDCYGLAYYGGSWYAVGWCRLREALRSFRLDRIVQVAAVDRSFARPQEFDALHYLGESVARLPRAFAVQVLLKTDLRTARAHLFAAVGVFEQVEGGVLLHNQSDDLDWFARQLASLPFGVEIRSPEALRDAVRVCGERLLKLAAS</sequence>
<dbReference type="SUPFAM" id="SSF46785">
    <property type="entry name" value="Winged helix' DNA-binding domain"/>
    <property type="match status" value="1"/>
</dbReference>
<accession>A0ABT2D1A4</accession>
<dbReference type="RefSeq" id="WP_258813009.1">
    <property type="nucleotide sequence ID" value="NZ_JANUGU010000006.1"/>
</dbReference>
<dbReference type="InterPro" id="IPR013196">
    <property type="entry name" value="HTH_11"/>
</dbReference>
<dbReference type="EMBL" id="JANUGU010000006">
    <property type="protein sequence ID" value="MCS0659815.1"/>
    <property type="molecule type" value="Genomic_DNA"/>
</dbReference>
<name>A0ABT2D1A4_9BURK</name>
<gene>
    <name evidence="4" type="ORF">NX778_17215</name>
</gene>
<evidence type="ECO:0000259" key="3">
    <source>
        <dbReference type="PROSITE" id="PS51000"/>
    </source>
</evidence>
<keyword evidence="2" id="KW-0804">Transcription</keyword>
<dbReference type="PROSITE" id="PS52050">
    <property type="entry name" value="WYL"/>
    <property type="match status" value="1"/>
</dbReference>
<organism evidence="4 5">
    <name type="scientific">Massilia terrae</name>
    <dbReference type="NCBI Taxonomy" id="1811224"/>
    <lineage>
        <taxon>Bacteria</taxon>
        <taxon>Pseudomonadati</taxon>
        <taxon>Pseudomonadota</taxon>
        <taxon>Betaproteobacteria</taxon>
        <taxon>Burkholderiales</taxon>
        <taxon>Oxalobacteraceae</taxon>
        <taxon>Telluria group</taxon>
        <taxon>Massilia</taxon>
    </lineage>
</organism>
<comment type="caution">
    <text evidence="4">The sequence shown here is derived from an EMBL/GenBank/DDBJ whole genome shotgun (WGS) entry which is preliminary data.</text>
</comment>
<evidence type="ECO:0000313" key="4">
    <source>
        <dbReference type="EMBL" id="MCS0659815.1"/>
    </source>
</evidence>
<dbReference type="InterPro" id="IPR036388">
    <property type="entry name" value="WH-like_DNA-bd_sf"/>
</dbReference>
<keyword evidence="5" id="KW-1185">Reference proteome</keyword>
<dbReference type="InterPro" id="IPR001034">
    <property type="entry name" value="DeoR_HTH"/>
</dbReference>
<dbReference type="InterPro" id="IPR026881">
    <property type="entry name" value="WYL_dom"/>
</dbReference>
<evidence type="ECO:0000256" key="1">
    <source>
        <dbReference type="ARBA" id="ARBA00023015"/>
    </source>
</evidence>